<evidence type="ECO:0000313" key="5">
    <source>
        <dbReference type="EMBL" id="EEP20562.1"/>
    </source>
</evidence>
<feature type="domain" description="PRD" evidence="4">
    <location>
        <begin position="83"/>
        <end position="188"/>
    </location>
</feature>
<dbReference type="Proteomes" id="UP000006408">
    <property type="component" value="Unassembled WGS sequence"/>
</dbReference>
<dbReference type="EMBL" id="ABYS02000010">
    <property type="protein sequence ID" value="EEP20562.1"/>
    <property type="molecule type" value="Genomic_DNA"/>
</dbReference>
<gene>
    <name evidence="5" type="ORF">BIFANG_03494</name>
</gene>
<dbReference type="PANTHER" id="PTHR30185:SF18">
    <property type="entry name" value="TRANSCRIPTIONAL REGULATOR MTLR"/>
    <property type="match status" value="1"/>
</dbReference>
<feature type="domain" description="PRD" evidence="4">
    <location>
        <begin position="189"/>
        <end position="299"/>
    </location>
</feature>
<dbReference type="InterPro" id="IPR050661">
    <property type="entry name" value="BglG_antiterminators"/>
</dbReference>
<dbReference type="Pfam" id="PF03123">
    <property type="entry name" value="CAT_RBD"/>
    <property type="match status" value="1"/>
</dbReference>
<dbReference type="Pfam" id="PF00874">
    <property type="entry name" value="PRD"/>
    <property type="match status" value="2"/>
</dbReference>
<evidence type="ECO:0000256" key="2">
    <source>
        <dbReference type="ARBA" id="ARBA00023015"/>
    </source>
</evidence>
<dbReference type="PANTHER" id="PTHR30185">
    <property type="entry name" value="CRYPTIC BETA-GLUCOSIDE BGL OPERON ANTITERMINATOR"/>
    <property type="match status" value="1"/>
</dbReference>
<evidence type="ECO:0000256" key="3">
    <source>
        <dbReference type="ARBA" id="ARBA00023163"/>
    </source>
</evidence>
<dbReference type="GO" id="GO:0006355">
    <property type="term" value="P:regulation of DNA-templated transcription"/>
    <property type="evidence" value="ECO:0007669"/>
    <property type="project" value="InterPro"/>
</dbReference>
<dbReference type="InterPro" id="IPR004341">
    <property type="entry name" value="CAT_RNA-bd_dom"/>
</dbReference>
<comment type="caution">
    <text evidence="5">The sequence shown here is derived from an EMBL/GenBank/DDBJ whole genome shotgun (WGS) entry which is preliminary data.</text>
</comment>
<dbReference type="Gene3D" id="2.30.24.10">
    <property type="entry name" value="CAT RNA-binding domain"/>
    <property type="match status" value="1"/>
</dbReference>
<dbReference type="STRING" id="1683.Bang102_000590"/>
<dbReference type="AlphaFoldDB" id="C4FGL9"/>
<sequence>MQCSTSSTDDIDVGKGTKTVEVLRVFNNNVVLAKDGKSEVILTGRGLGFQAKPGQRIDESKVVRRFVPSDGRDPDHMAELLADIPPEIIRLVAEAMTRIGMGAQVERRPALVMALADHLTGAIRRINKGVNVEYPLQAEVQSLYAREYEQAEKLVAILNTYLGGILPEGEVSAFAMHLVNAGFTTGDLSRTYKITGVIQQMLKVIEQSYGVKLDQHSVNVGRFITHLRYLFVRISQNKQLDREPQPIINSIKETYSDAMRCADKIAAVAALRLDAHLTEDEVAYLALHISRVTMDAVEDGVSA</sequence>
<dbReference type="PROSITE" id="PS51372">
    <property type="entry name" value="PRD_2"/>
    <property type="match status" value="2"/>
</dbReference>
<dbReference type="SMART" id="SM01061">
    <property type="entry name" value="CAT_RBD"/>
    <property type="match status" value="1"/>
</dbReference>
<proteinExistence type="predicted"/>
<dbReference type="SUPFAM" id="SSF63520">
    <property type="entry name" value="PTS-regulatory domain, PRD"/>
    <property type="match status" value="2"/>
</dbReference>
<dbReference type="Gene3D" id="1.10.1790.10">
    <property type="entry name" value="PRD domain"/>
    <property type="match status" value="2"/>
</dbReference>
<keyword evidence="1" id="KW-0677">Repeat</keyword>
<evidence type="ECO:0000313" key="6">
    <source>
        <dbReference type="Proteomes" id="UP000006408"/>
    </source>
</evidence>
<dbReference type="InterPro" id="IPR036634">
    <property type="entry name" value="PRD_sf"/>
</dbReference>
<evidence type="ECO:0000256" key="1">
    <source>
        <dbReference type="ARBA" id="ARBA00022737"/>
    </source>
</evidence>
<protein>
    <submittedName>
        <fullName evidence="5">PRD domain protein</fullName>
    </submittedName>
</protein>
<dbReference type="InterPro" id="IPR036650">
    <property type="entry name" value="CAT_RNA-bd_dom_sf"/>
</dbReference>
<reference evidence="5" key="1">
    <citation type="submission" date="2009-04" db="EMBL/GenBank/DDBJ databases">
        <authorList>
            <person name="Weinstock G."/>
            <person name="Sodergren E."/>
            <person name="Clifton S."/>
            <person name="Fulton L."/>
            <person name="Fulton B."/>
            <person name="Courtney L."/>
            <person name="Fronick C."/>
            <person name="Harrison M."/>
            <person name="Strong C."/>
            <person name="Farmer C."/>
            <person name="Delahaunty K."/>
            <person name="Markovic C."/>
            <person name="Hall O."/>
            <person name="Minx P."/>
            <person name="Tomlinson C."/>
            <person name="Mitreva M."/>
            <person name="Nelson J."/>
            <person name="Hou S."/>
            <person name="Wollam A."/>
            <person name="Pepin K.H."/>
            <person name="Johnson M."/>
            <person name="Bhonagiri V."/>
            <person name="Nash W.E."/>
            <person name="Warren W."/>
            <person name="Chinwalla A."/>
            <person name="Mardis E.R."/>
            <person name="Wilson R.K."/>
        </authorList>
    </citation>
    <scope>NUCLEOTIDE SEQUENCE [LARGE SCALE GENOMIC DNA]</scope>
    <source>
        <strain evidence="5">DSM 20098</strain>
    </source>
</reference>
<keyword evidence="6" id="KW-1185">Reference proteome</keyword>
<organism evidence="5 6">
    <name type="scientific">Bifidobacterium angulatum DSM 20098 = JCM 7096</name>
    <dbReference type="NCBI Taxonomy" id="518635"/>
    <lineage>
        <taxon>Bacteria</taxon>
        <taxon>Bacillati</taxon>
        <taxon>Actinomycetota</taxon>
        <taxon>Actinomycetes</taxon>
        <taxon>Bifidobacteriales</taxon>
        <taxon>Bifidobacteriaceae</taxon>
        <taxon>Bifidobacterium</taxon>
    </lineage>
</organism>
<name>C4FGL9_9BIFI</name>
<keyword evidence="3" id="KW-0804">Transcription</keyword>
<keyword evidence="2" id="KW-0805">Transcription regulation</keyword>
<evidence type="ECO:0000259" key="4">
    <source>
        <dbReference type="PROSITE" id="PS51372"/>
    </source>
</evidence>
<dbReference type="eggNOG" id="COG3711">
    <property type="taxonomic scope" value="Bacteria"/>
</dbReference>
<dbReference type="GO" id="GO:0003723">
    <property type="term" value="F:RNA binding"/>
    <property type="evidence" value="ECO:0007669"/>
    <property type="project" value="InterPro"/>
</dbReference>
<dbReference type="PATRIC" id="fig|518635.7.peg.1332"/>
<dbReference type="HOGENOM" id="CLU_078802_0_0_11"/>
<accession>C4FGL9</accession>
<dbReference type="InterPro" id="IPR011608">
    <property type="entry name" value="PRD"/>
</dbReference>
<dbReference type="SUPFAM" id="SSF50151">
    <property type="entry name" value="SacY-like RNA-binding domain"/>
    <property type="match status" value="1"/>
</dbReference>